<gene>
    <name evidence="3" type="ORF">NQ315_014606</name>
</gene>
<dbReference type="GO" id="GO:0003676">
    <property type="term" value="F:nucleic acid binding"/>
    <property type="evidence" value="ECO:0007669"/>
    <property type="project" value="InterPro"/>
</dbReference>
<organism evidence="3 4">
    <name type="scientific">Exocentrus adspersus</name>
    <dbReference type="NCBI Taxonomy" id="1586481"/>
    <lineage>
        <taxon>Eukaryota</taxon>
        <taxon>Metazoa</taxon>
        <taxon>Ecdysozoa</taxon>
        <taxon>Arthropoda</taxon>
        <taxon>Hexapoda</taxon>
        <taxon>Insecta</taxon>
        <taxon>Pterygota</taxon>
        <taxon>Neoptera</taxon>
        <taxon>Endopterygota</taxon>
        <taxon>Coleoptera</taxon>
        <taxon>Polyphaga</taxon>
        <taxon>Cucujiformia</taxon>
        <taxon>Chrysomeloidea</taxon>
        <taxon>Cerambycidae</taxon>
        <taxon>Lamiinae</taxon>
        <taxon>Acanthocinini</taxon>
        <taxon>Exocentrus</taxon>
    </lineage>
</organism>
<name>A0AAV8VPN9_9CUCU</name>
<dbReference type="AlphaFoldDB" id="A0AAV8VPN9"/>
<dbReference type="InterPro" id="IPR036397">
    <property type="entry name" value="RNaseH_sf"/>
</dbReference>
<reference evidence="3 4" key="1">
    <citation type="journal article" date="2023" name="Insect Mol. Biol.">
        <title>Genome sequencing provides insights into the evolution of gene families encoding plant cell wall-degrading enzymes in longhorned beetles.</title>
        <authorList>
            <person name="Shin N.R."/>
            <person name="Okamura Y."/>
            <person name="Kirsch R."/>
            <person name="Pauchet Y."/>
        </authorList>
    </citation>
    <scope>NUCLEOTIDE SEQUENCE [LARGE SCALE GENOMIC DNA]</scope>
    <source>
        <strain evidence="3">EAD_L_NR</strain>
    </source>
</reference>
<feature type="region of interest" description="Disordered" evidence="1">
    <location>
        <begin position="80"/>
        <end position="100"/>
    </location>
</feature>
<evidence type="ECO:0000256" key="1">
    <source>
        <dbReference type="SAM" id="MobiDB-lite"/>
    </source>
</evidence>
<protein>
    <recommendedName>
        <fullName evidence="2">Integrase catalytic domain-containing protein</fullName>
    </recommendedName>
</protein>
<dbReference type="InterPro" id="IPR001584">
    <property type="entry name" value="Integrase_cat-core"/>
</dbReference>
<dbReference type="Gene3D" id="3.30.420.10">
    <property type="entry name" value="Ribonuclease H-like superfamily/Ribonuclease H"/>
    <property type="match status" value="1"/>
</dbReference>
<feature type="domain" description="Integrase catalytic" evidence="2">
    <location>
        <begin position="1"/>
        <end position="70"/>
    </location>
</feature>
<dbReference type="InterPro" id="IPR050951">
    <property type="entry name" value="Retrovirus_Pol_polyprotein"/>
</dbReference>
<feature type="compositionally biased region" description="Low complexity" evidence="1">
    <location>
        <begin position="89"/>
        <end position="100"/>
    </location>
</feature>
<proteinExistence type="predicted"/>
<evidence type="ECO:0000259" key="2">
    <source>
        <dbReference type="PROSITE" id="PS50994"/>
    </source>
</evidence>
<evidence type="ECO:0000313" key="4">
    <source>
        <dbReference type="Proteomes" id="UP001159042"/>
    </source>
</evidence>
<keyword evidence="4" id="KW-1185">Reference proteome</keyword>
<evidence type="ECO:0000313" key="3">
    <source>
        <dbReference type="EMBL" id="KAJ8916396.1"/>
    </source>
</evidence>
<accession>A0AAV8VPN9</accession>
<dbReference type="PANTHER" id="PTHR37984">
    <property type="entry name" value="PROTEIN CBG26694"/>
    <property type="match status" value="1"/>
</dbReference>
<dbReference type="PROSITE" id="PS50994">
    <property type="entry name" value="INTEGRASE"/>
    <property type="match status" value="1"/>
</dbReference>
<comment type="caution">
    <text evidence="3">The sequence shown here is derived from an EMBL/GenBank/DDBJ whole genome shotgun (WGS) entry which is preliminary data.</text>
</comment>
<dbReference type="Proteomes" id="UP001159042">
    <property type="component" value="Unassembled WGS sequence"/>
</dbReference>
<sequence length="100" mass="11191">MTKIKTTPLHPQSDGIVKRFNRTIENFLRTAVNEKQTNWDTCIPPFLLAYRSAVHESTGKTPASVVFDAELRLPIDLISDRPKKEEGMTTTSVTSKTGSK</sequence>
<dbReference type="PANTHER" id="PTHR37984:SF5">
    <property type="entry name" value="PROTEIN NYNRIN-LIKE"/>
    <property type="match status" value="1"/>
</dbReference>
<dbReference type="EMBL" id="JANEYG010000042">
    <property type="protein sequence ID" value="KAJ8916396.1"/>
    <property type="molecule type" value="Genomic_DNA"/>
</dbReference>
<dbReference type="GO" id="GO:0015074">
    <property type="term" value="P:DNA integration"/>
    <property type="evidence" value="ECO:0007669"/>
    <property type="project" value="InterPro"/>
</dbReference>
<dbReference type="InterPro" id="IPR012337">
    <property type="entry name" value="RNaseH-like_sf"/>
</dbReference>
<dbReference type="SUPFAM" id="SSF53098">
    <property type="entry name" value="Ribonuclease H-like"/>
    <property type="match status" value="1"/>
</dbReference>